<sequence>MITVTFHISCKKHSLTKTRDVVSVSKHNLRLFQSEEYNEEMIEVEVGSEVNVLDDVKEIYEREFSEALAEYNKGKRSDRQIPDYLEYVSESKKNDVATEVILQVGDKEFWADKTREQWNAMKPLLRDQLEYVKEIVPEFKIASAVTHLDEDSPHMHVVGVPVATGYKRGLSKQVAKTKVFDQERLEKIQDLMHDFVEHQMIDHPEIFGDETLKPKEKGRNSDFSKEFYLRLKQQEYEKLEDKCQEKETQIEALDGTAKEMKEDIESTVNQYVDSVVNTEMKKEFMRYATLENPKTTLGKLVSKAFRTFKEWWDKTKKPEVAEKAKTSILQKLRESQAIVDQRKEQQSPNLNRNNLRPER</sequence>
<name>A0A1G5EZ73_9FIRM</name>
<gene>
    <name evidence="4" type="ORF">SAMN02910451_02178</name>
</gene>
<dbReference type="EMBL" id="FMUR01000012">
    <property type="protein sequence ID" value="SCY32262.1"/>
    <property type="molecule type" value="Genomic_DNA"/>
</dbReference>
<organism evidence="4 5">
    <name type="scientific">Butyrivibrio hungatei</name>
    <dbReference type="NCBI Taxonomy" id="185008"/>
    <lineage>
        <taxon>Bacteria</taxon>
        <taxon>Bacillati</taxon>
        <taxon>Bacillota</taxon>
        <taxon>Clostridia</taxon>
        <taxon>Lachnospirales</taxon>
        <taxon>Lachnospiraceae</taxon>
        <taxon>Butyrivibrio</taxon>
    </lineage>
</organism>
<feature type="compositionally biased region" description="Low complexity" evidence="3">
    <location>
        <begin position="348"/>
        <end position="359"/>
    </location>
</feature>
<dbReference type="Gene3D" id="3.30.930.30">
    <property type="match status" value="1"/>
</dbReference>
<dbReference type="InterPro" id="IPR001668">
    <property type="entry name" value="Mob_Pre"/>
</dbReference>
<accession>A0A1G5EZ73</accession>
<protein>
    <submittedName>
        <fullName evidence="4">Plasmid recombination enzyme</fullName>
    </submittedName>
</protein>
<keyword evidence="5" id="KW-1185">Reference proteome</keyword>
<dbReference type="AlphaFoldDB" id="A0A1G5EZ73"/>
<reference evidence="5" key="1">
    <citation type="submission" date="2016-10" db="EMBL/GenBank/DDBJ databases">
        <authorList>
            <person name="Varghese N."/>
            <person name="Submissions S."/>
        </authorList>
    </citation>
    <scope>NUCLEOTIDE SEQUENCE [LARGE SCALE GENOMIC DNA]</scope>
    <source>
        <strain evidence="5">XBD2006</strain>
    </source>
</reference>
<dbReference type="OrthoDB" id="9800759at2"/>
<evidence type="ECO:0000256" key="2">
    <source>
        <dbReference type="SAM" id="Coils"/>
    </source>
</evidence>
<evidence type="ECO:0000256" key="3">
    <source>
        <dbReference type="SAM" id="MobiDB-lite"/>
    </source>
</evidence>
<dbReference type="CDD" id="cd17242">
    <property type="entry name" value="MobM_relaxase"/>
    <property type="match status" value="1"/>
</dbReference>
<dbReference type="Proteomes" id="UP000183047">
    <property type="component" value="Unassembled WGS sequence"/>
</dbReference>
<feature type="region of interest" description="Disordered" evidence="3">
    <location>
        <begin position="337"/>
        <end position="359"/>
    </location>
</feature>
<dbReference type="GO" id="GO:0006310">
    <property type="term" value="P:DNA recombination"/>
    <property type="evidence" value="ECO:0007669"/>
    <property type="project" value="InterPro"/>
</dbReference>
<dbReference type="GO" id="GO:0003677">
    <property type="term" value="F:DNA binding"/>
    <property type="evidence" value="ECO:0007669"/>
    <property type="project" value="InterPro"/>
</dbReference>
<keyword evidence="2" id="KW-0175">Coiled coil</keyword>
<dbReference type="Pfam" id="PF01076">
    <property type="entry name" value="Mob_Pre"/>
    <property type="match status" value="1"/>
</dbReference>
<feature type="coiled-coil region" evidence="2">
    <location>
        <begin position="229"/>
        <end position="270"/>
    </location>
</feature>
<evidence type="ECO:0000313" key="5">
    <source>
        <dbReference type="Proteomes" id="UP000183047"/>
    </source>
</evidence>
<evidence type="ECO:0000313" key="4">
    <source>
        <dbReference type="EMBL" id="SCY32262.1"/>
    </source>
</evidence>
<evidence type="ECO:0000256" key="1">
    <source>
        <dbReference type="ARBA" id="ARBA00010657"/>
    </source>
</evidence>
<comment type="similarity">
    <text evidence="1">Belongs to the plasmid mobilization pre family.</text>
</comment>
<proteinExistence type="inferred from homology"/>